<dbReference type="OrthoDB" id="167398at2759"/>
<evidence type="ECO:0000313" key="10">
    <source>
        <dbReference type="EMBL" id="PNW84265.1"/>
    </source>
</evidence>
<dbReference type="eggNOG" id="KOG0039">
    <property type="taxonomic scope" value="Eukaryota"/>
</dbReference>
<dbReference type="EMBL" id="EF042874">
    <property type="protein sequence ID" value="ABM66085.1"/>
    <property type="molecule type" value="mRNA"/>
</dbReference>
<feature type="region of interest" description="Disordered" evidence="6">
    <location>
        <begin position="256"/>
        <end position="289"/>
    </location>
</feature>
<dbReference type="InterPro" id="IPR013121">
    <property type="entry name" value="Fe_red_NAD-bd_6"/>
</dbReference>
<name>A2I2U7_CHLRE</name>
<evidence type="ECO:0000256" key="7">
    <source>
        <dbReference type="SAM" id="Phobius"/>
    </source>
</evidence>
<proteinExistence type="evidence at transcript level"/>
<dbReference type="PANTHER" id="PTHR11972">
    <property type="entry name" value="NADPH OXIDASE"/>
    <property type="match status" value="1"/>
</dbReference>
<feature type="region of interest" description="Disordered" evidence="6">
    <location>
        <begin position="197"/>
        <end position="239"/>
    </location>
</feature>
<feature type="transmembrane region" description="Helical" evidence="7">
    <location>
        <begin position="160"/>
        <end position="186"/>
    </location>
</feature>
<feature type="compositionally biased region" description="Pro residues" evidence="6">
    <location>
        <begin position="199"/>
        <end position="211"/>
    </location>
</feature>
<evidence type="ECO:0000256" key="4">
    <source>
        <dbReference type="ARBA" id="ARBA00023002"/>
    </source>
</evidence>
<sequence>MGPTPSWAARGRAAVALSASLFFQLLVLAGCATFAFFMFVTPTRWYLVREAEFIAWRNSLILPYTFINGTTGRTTPLLSGTISWLVIWQWTTTLAAALGAAGLLWVASLNSASSPTPNKSSSSKRPQACWSLGRAIKRALTRARRVLHHPLPPRGMWRTLFGPGGLSVLDMFLILFWFAIHAMWMYEMTMRVLDNRRANPPPPRPRSPPPASAARPLPAASTSSSTNASASSGTASSPRPAARLLLGATHSRTLLQSQSQSQSAYPPPPKSANSTKAAAPPPPTVRRLKPLPEVVQDSVAKYSGWVGRLDLLLLFFPLPRCNFLHWLLGSDFPTLVKYHRWLGHGTMLINSIHGIVYMGMWANAGTLTTMLNWGMGAGVNRLAGLISLCGGWLLWITCIPIIRRRFFNVFYISHILGAIIFLLFGFMHRKDVATWVMPGIFLYLLDVVLRTIQQCFNATRVSLVASPADTPASIKRAVMSMPQGGSGGVAASLSRDGGVLTLTIPCDQSMTWCGGDIVFLNLPCVSWWQWHPFTIANTSATFDHPAAATPSPGAEPHFAKDSSMSSTSASSGAAAAAASGARVRYMQVHIKKYNAWTRSLIKQLEASGGASSLALYVSGPYHPPTLTGSNSYSRRLVNGFRRHVFIAGGIGVTPALGMIQELIAARRNTNTNNNTNNTNTGTNDDKAHGRVTFVWVSRSADELEAVLPAEVLEEANRGKDGWLDMQLYITGSSNNSNSKAAAASAITVDVAADANTAAGAADASAAAAAEAKLASLTPAFSRSYATFSHALSGLSGLRRSGSNSSSGDIGSGLAGGFFGFRSVWDPVAAVVFLPGYLLVLAAGAVRWAAFGAVKARPLAHPYIAGGPLMWAVAVVLCFAGGFGGLITAQSYDGYAARTVAVRSDYSYVGMLQFAALGVGAVLGPALLALVMHAMCRLLSLKRRTANVTEMESQPSASGSDASPADCRIGVTVTAGTNAATGAASKALAAPPPAHVPTAAAYISTGRPDLKTILTHAAAPYAPDGEAVEDDQAAAVGVFVAGPAPLVAAVADTCAAVNGVWAALFGGCCGGGVGGRAYLELHALTHEL</sequence>
<dbReference type="PROSITE" id="PS51384">
    <property type="entry name" value="FAD_FR"/>
    <property type="match status" value="1"/>
</dbReference>
<dbReference type="InterPro" id="IPR039261">
    <property type="entry name" value="FNR_nucleotide-bd"/>
</dbReference>
<dbReference type="Pfam" id="PF01794">
    <property type="entry name" value="Ferric_reduct"/>
    <property type="match status" value="1"/>
</dbReference>
<feature type="transmembrane region" description="Helical" evidence="7">
    <location>
        <begin position="20"/>
        <end position="40"/>
    </location>
</feature>
<dbReference type="CDD" id="cd06186">
    <property type="entry name" value="NOX_Duox_like_FAD_NADP"/>
    <property type="match status" value="1"/>
</dbReference>
<dbReference type="HOGENOM" id="CLU_285191_0_0_1"/>
<feature type="transmembrane region" description="Helical" evidence="7">
    <location>
        <begin position="409"/>
        <end position="426"/>
    </location>
</feature>
<keyword evidence="4" id="KW-0560">Oxidoreductase</keyword>
<dbReference type="EMBL" id="CM008965">
    <property type="protein sequence ID" value="PNW84265.1"/>
    <property type="molecule type" value="Genomic_DNA"/>
</dbReference>
<protein>
    <submittedName>
        <fullName evidence="9">Putative ferric chelate reductase</fullName>
    </submittedName>
</protein>
<feature type="compositionally biased region" description="Low complexity" evidence="6">
    <location>
        <begin position="212"/>
        <end position="239"/>
    </location>
</feature>
<feature type="region of interest" description="Disordered" evidence="6">
    <location>
        <begin position="546"/>
        <end position="565"/>
    </location>
</feature>
<accession>A2I2U7</accession>
<feature type="transmembrane region" description="Helical" evidence="7">
    <location>
        <begin position="911"/>
        <end position="933"/>
    </location>
</feature>
<dbReference type="SFLD" id="SFLDS00052">
    <property type="entry name" value="Ferric_Reductase_Domain"/>
    <property type="match status" value="1"/>
</dbReference>
<dbReference type="PaxDb" id="3055-EDP04183"/>
<feature type="transmembrane region" description="Helical" evidence="7">
    <location>
        <begin position="868"/>
        <end position="891"/>
    </location>
</feature>
<organism evidence="9">
    <name type="scientific">Chlamydomonas reinhardtii</name>
    <name type="common">Chlamydomonas smithii</name>
    <dbReference type="NCBI Taxonomy" id="3055"/>
    <lineage>
        <taxon>Eukaryota</taxon>
        <taxon>Viridiplantae</taxon>
        <taxon>Chlorophyta</taxon>
        <taxon>core chlorophytes</taxon>
        <taxon>Chlorophyceae</taxon>
        <taxon>CS clade</taxon>
        <taxon>Chlamydomonadales</taxon>
        <taxon>Chlamydomonadaceae</taxon>
        <taxon>Chlamydomonas</taxon>
    </lineage>
</organism>
<feature type="domain" description="FAD-binding FR-type" evidence="8">
    <location>
        <begin position="453"/>
        <end position="627"/>
    </location>
</feature>
<evidence type="ECO:0000259" key="8">
    <source>
        <dbReference type="PROSITE" id="PS51384"/>
    </source>
</evidence>
<evidence type="ECO:0000313" key="9">
    <source>
        <dbReference type="EMBL" id="ABM66085.1"/>
    </source>
</evidence>
<dbReference type="Proteomes" id="UP000006906">
    <property type="component" value="Chromosome 4"/>
</dbReference>
<dbReference type="GO" id="GO:0005886">
    <property type="term" value="C:plasma membrane"/>
    <property type="evidence" value="ECO:0000318"/>
    <property type="project" value="GO_Central"/>
</dbReference>
<evidence type="ECO:0000256" key="6">
    <source>
        <dbReference type="SAM" id="MobiDB-lite"/>
    </source>
</evidence>
<dbReference type="Pfam" id="PF08030">
    <property type="entry name" value="NAD_binding_6"/>
    <property type="match status" value="1"/>
</dbReference>
<dbReference type="InterPro" id="IPR013112">
    <property type="entry name" value="FAD-bd_8"/>
</dbReference>
<dbReference type="BioCyc" id="CHLAMY:CHLREDRAFT_205609-MONOMER"/>
<evidence type="ECO:0000256" key="1">
    <source>
        <dbReference type="ARBA" id="ARBA00004141"/>
    </source>
</evidence>
<evidence type="ECO:0000256" key="3">
    <source>
        <dbReference type="ARBA" id="ARBA00022989"/>
    </source>
</evidence>
<dbReference type="InterPro" id="IPR017927">
    <property type="entry name" value="FAD-bd_FR_type"/>
</dbReference>
<gene>
    <name evidence="9" type="primary">FRE1</name>
    <name evidence="10" type="ORF">CHLRE_04g227400v5</name>
</gene>
<keyword evidence="2 7" id="KW-0812">Transmembrane</keyword>
<dbReference type="Pfam" id="PF08022">
    <property type="entry name" value="FAD_binding_8"/>
    <property type="match status" value="1"/>
</dbReference>
<reference evidence="10 11" key="2">
    <citation type="journal article" date="2007" name="Science">
        <title>The Chlamydomonas genome reveals the evolution of key animal and plant functions.</title>
        <authorList>
            <person name="Merchant S.S."/>
            <person name="Prochnik S.E."/>
            <person name="Vallon O."/>
            <person name="Harris E.H."/>
            <person name="Karpowicz S.J."/>
            <person name="Witman G.B."/>
            <person name="Terry A."/>
            <person name="Salamov A."/>
            <person name="Fritz-Laylin L.K."/>
            <person name="Marechal-Drouard L."/>
            <person name="Marshall W.F."/>
            <person name="Qu L.H."/>
            <person name="Nelson D.R."/>
            <person name="Sanderfoot A.A."/>
            <person name="Spalding M.H."/>
            <person name="Kapitonov V.V."/>
            <person name="Ren Q."/>
            <person name="Ferris P."/>
            <person name="Lindquist E."/>
            <person name="Shapiro H."/>
            <person name="Lucas S.M."/>
            <person name="Grimwood J."/>
            <person name="Schmutz J."/>
            <person name="Cardol P."/>
            <person name="Cerutti H."/>
            <person name="Chanfreau G."/>
            <person name="Chen C.L."/>
            <person name="Cognat V."/>
            <person name="Croft M.T."/>
            <person name="Dent R."/>
            <person name="Dutcher S."/>
            <person name="Fernandez E."/>
            <person name="Fukuzawa H."/>
            <person name="Gonzalez-Ballester D."/>
            <person name="Gonzalez-Halphen D."/>
            <person name="Hallmann A."/>
            <person name="Hanikenne M."/>
            <person name="Hippler M."/>
            <person name="Inwood W."/>
            <person name="Jabbari K."/>
            <person name="Kalanon M."/>
            <person name="Kuras R."/>
            <person name="Lefebvre P.A."/>
            <person name="Lemaire S.D."/>
            <person name="Lobanov A.V."/>
            <person name="Lohr M."/>
            <person name="Manuell A."/>
            <person name="Meier I."/>
            <person name="Mets L."/>
            <person name="Mittag M."/>
            <person name="Mittelmeier T."/>
            <person name="Moroney J.V."/>
            <person name="Moseley J."/>
            <person name="Napoli C."/>
            <person name="Nedelcu A.M."/>
            <person name="Niyogi K."/>
            <person name="Novoselov S.V."/>
            <person name="Paulsen I.T."/>
            <person name="Pazour G."/>
            <person name="Purton S."/>
            <person name="Ral J.P."/>
            <person name="Riano-Pachon D.M."/>
            <person name="Riekhof W."/>
            <person name="Rymarquis L."/>
            <person name="Schroda M."/>
            <person name="Stern D."/>
            <person name="Umen J."/>
            <person name="Willows R."/>
            <person name="Wilson N."/>
            <person name="Zimmer S.L."/>
            <person name="Allmer J."/>
            <person name="Balk J."/>
            <person name="Bisova K."/>
            <person name="Chen C.J."/>
            <person name="Elias M."/>
            <person name="Gendler K."/>
            <person name="Hauser C."/>
            <person name="Lamb M.R."/>
            <person name="Ledford H."/>
            <person name="Long J.C."/>
            <person name="Minagawa J."/>
            <person name="Page M.D."/>
            <person name="Pan J."/>
            <person name="Pootakham W."/>
            <person name="Roje S."/>
            <person name="Rose A."/>
            <person name="Stahlberg E."/>
            <person name="Terauchi A.M."/>
            <person name="Yang P."/>
            <person name="Ball S."/>
            <person name="Bowler C."/>
            <person name="Dieckmann C.L."/>
            <person name="Gladyshev V.N."/>
            <person name="Green P."/>
            <person name="Jorgensen R."/>
            <person name="Mayfield S."/>
            <person name="Mueller-Roeber B."/>
            <person name="Rajamani S."/>
            <person name="Sayre R.T."/>
            <person name="Brokstein P."/>
            <person name="Dubchak I."/>
            <person name="Goodstein D."/>
            <person name="Hornick L."/>
            <person name="Huang Y.W."/>
            <person name="Jhaveri J."/>
            <person name="Luo Y."/>
            <person name="Martinez D."/>
            <person name="Ngau W.C."/>
            <person name="Otillar B."/>
            <person name="Poliakov A."/>
            <person name="Porter A."/>
            <person name="Szajkowski L."/>
            <person name="Werner G."/>
            <person name="Zhou K."/>
            <person name="Grigoriev I.V."/>
            <person name="Rokhsar D.S."/>
            <person name="Grossman A.R."/>
        </authorList>
    </citation>
    <scope>NUCLEOTIDE SEQUENCE [LARGE SCALE GENOMIC DNA]</scope>
    <source>
        <strain evidence="11">CC-503</strain>
        <strain evidence="10">CC-503 cw92 mt+</strain>
    </source>
</reference>
<evidence type="ECO:0000256" key="5">
    <source>
        <dbReference type="ARBA" id="ARBA00023136"/>
    </source>
</evidence>
<dbReference type="InterPro" id="IPR013130">
    <property type="entry name" value="Fe3_Rdtase_TM_dom"/>
</dbReference>
<dbReference type="GO" id="GO:0016491">
    <property type="term" value="F:oxidoreductase activity"/>
    <property type="evidence" value="ECO:0007669"/>
    <property type="project" value="UniProtKB-KW"/>
</dbReference>
<reference evidence="9" key="1">
    <citation type="journal article" date="2007" name="Eukaryot. Cell">
        <title>FEA1, FEA2, and FRE1, encoding two homologous secreted proteins and a candidate ferrireductase, are expressed coordinately with FOX1 and FTR1 in iron-deficient Chlamydomonas reinhardtii.</title>
        <authorList>
            <person name="Allen M.D."/>
            <person name="Del Campo J.A."/>
            <person name="Kropat J."/>
            <person name="Merchant S.S."/>
        </authorList>
    </citation>
    <scope>NUCLEOTIDE SEQUENCE</scope>
</reference>
<dbReference type="AlphaFoldDB" id="A2I2U7"/>
<feature type="transmembrane region" description="Helical" evidence="7">
    <location>
        <begin position="382"/>
        <end position="402"/>
    </location>
</feature>
<feature type="transmembrane region" description="Helical" evidence="7">
    <location>
        <begin position="82"/>
        <end position="107"/>
    </location>
</feature>
<dbReference type="TCDB" id="5.B.1.4.2">
    <property type="family name" value="the phagocyte (gp91(phox)) nadph oxidase family"/>
</dbReference>
<evidence type="ECO:0000313" key="11">
    <source>
        <dbReference type="Proteomes" id="UP000006906"/>
    </source>
</evidence>
<feature type="transmembrane region" description="Helical" evidence="7">
    <location>
        <begin position="827"/>
        <end position="848"/>
    </location>
</feature>
<dbReference type="InterPro" id="IPR050369">
    <property type="entry name" value="RBOH/FRE"/>
</dbReference>
<dbReference type="FunFam" id="3.40.50.80:FF:000203">
    <property type="entry name" value="Ferric-chelate reductase/ oxidoreductase"/>
    <property type="match status" value="1"/>
</dbReference>
<dbReference type="SFLD" id="SFLDG01168">
    <property type="entry name" value="Ferric_reductase_subgroup_(FRE"/>
    <property type="match status" value="1"/>
</dbReference>
<keyword evidence="5 7" id="KW-0472">Membrane</keyword>
<keyword evidence="3 7" id="KW-1133">Transmembrane helix</keyword>
<dbReference type="STRING" id="3055.A2I2U7"/>
<dbReference type="PANTHER" id="PTHR11972:SF69">
    <property type="entry name" value="FERRIC REDUCTION OXIDASE 6-RELATED"/>
    <property type="match status" value="1"/>
</dbReference>
<comment type="subcellular location">
    <subcellularLocation>
        <location evidence="1">Membrane</location>
        <topology evidence="1">Multi-pass membrane protein</topology>
    </subcellularLocation>
</comment>
<dbReference type="Gene3D" id="3.40.50.80">
    <property type="entry name" value="Nucleotide-binding domain of ferredoxin-NADP reductase (FNR) module"/>
    <property type="match status" value="1"/>
</dbReference>
<evidence type="ECO:0000256" key="2">
    <source>
        <dbReference type="ARBA" id="ARBA00022692"/>
    </source>
</evidence>
<keyword evidence="11" id="KW-1185">Reference proteome</keyword>
<dbReference type="SUPFAM" id="SSF52343">
    <property type="entry name" value="Ferredoxin reductase-like, C-terminal NADP-linked domain"/>
    <property type="match status" value="1"/>
</dbReference>
<dbReference type="Gramene" id="PNW84265">
    <property type="protein sequence ID" value="PNW84265"/>
    <property type="gene ID" value="CHLRE_04g227400v5"/>
</dbReference>
<feature type="transmembrane region" description="Helical" evidence="7">
    <location>
        <begin position="432"/>
        <end position="452"/>
    </location>
</feature>
<feature type="transmembrane region" description="Helical" evidence="7">
    <location>
        <begin position="341"/>
        <end position="362"/>
    </location>
</feature>
<reference evidence="10" key="3">
    <citation type="submission" date="2017-07" db="EMBL/GenBank/DDBJ databases">
        <title>WGS assembly of Chlamydomonas reinhardtii.</title>
        <authorList>
            <consortium name="Chlamydomonas Annotation Team"/>
            <consortium name="JGI Annotation Team"/>
            <person name="Merchant S.S."/>
            <person name="Prochnik S.E."/>
            <person name="Vallon O."/>
            <person name="Harris E.H."/>
            <person name="Karpowicz S.J."/>
            <person name="Witman G.B."/>
            <person name="Terry A."/>
            <person name="Salamov A."/>
            <person name="Fritz-Laylin L.K."/>
            <person name="Marechal-Drouard L."/>
            <person name="Marshall W.F."/>
            <person name="Qu L.H."/>
            <person name="Nelson D.R."/>
            <person name="Sanderfoot A.A."/>
            <person name="Spalding M.H."/>
            <person name="Kapitonov V.V."/>
            <person name="Ren Q."/>
            <person name="Ferris P."/>
            <person name="Lindquist E."/>
            <person name="Shapiro H."/>
            <person name="Lucas S.M."/>
            <person name="Grimwood J."/>
            <person name="Schmutz J."/>
            <person name="Grigoriev I.V."/>
            <person name="Rokhsar D.S."/>
        </authorList>
    </citation>
    <scope>NUCLEOTIDE SEQUENCE</scope>
    <source>
        <strain evidence="10">CC-503 cw92 mt+</strain>
    </source>
</reference>